<dbReference type="Proteomes" id="UP000283993">
    <property type="component" value="Unassembled WGS sequence"/>
</dbReference>
<dbReference type="AlphaFoldDB" id="A0A423PQL3"/>
<feature type="transmembrane region" description="Helical" evidence="3">
    <location>
        <begin position="488"/>
        <end position="511"/>
    </location>
</feature>
<dbReference type="PANTHER" id="PTHR32309:SF13">
    <property type="entry name" value="FERRIC ENTEROBACTIN TRANSPORT PROTEIN FEPE"/>
    <property type="match status" value="1"/>
</dbReference>
<dbReference type="InterPro" id="IPR050445">
    <property type="entry name" value="Bact_polysacc_biosynth/exp"/>
</dbReference>
<keyword evidence="6" id="KW-1185">Reference proteome</keyword>
<dbReference type="Gene3D" id="1.10.287.1490">
    <property type="match status" value="1"/>
</dbReference>
<keyword evidence="3" id="KW-0472">Membrane</keyword>
<dbReference type="GO" id="GO:0004713">
    <property type="term" value="F:protein tyrosine kinase activity"/>
    <property type="evidence" value="ECO:0007669"/>
    <property type="project" value="TreeGrafter"/>
</dbReference>
<dbReference type="InterPro" id="IPR032807">
    <property type="entry name" value="GNVR"/>
</dbReference>
<accession>A0A423PQL3</accession>
<feature type="transmembrane region" description="Helical" evidence="3">
    <location>
        <begin position="426"/>
        <end position="448"/>
    </location>
</feature>
<feature type="region of interest" description="Disordered" evidence="2">
    <location>
        <begin position="233"/>
        <end position="256"/>
    </location>
</feature>
<organism evidence="5 6">
    <name type="scientific">Salinisphaera orenii MK-B5</name>
    <dbReference type="NCBI Taxonomy" id="856730"/>
    <lineage>
        <taxon>Bacteria</taxon>
        <taxon>Pseudomonadati</taxon>
        <taxon>Pseudomonadota</taxon>
        <taxon>Gammaproteobacteria</taxon>
        <taxon>Salinisphaerales</taxon>
        <taxon>Salinisphaeraceae</taxon>
        <taxon>Salinisphaera</taxon>
    </lineage>
</organism>
<reference evidence="5 6" key="1">
    <citation type="submission" date="2013-10" db="EMBL/GenBank/DDBJ databases">
        <title>Salinisphaera orenii MK-B5 Genome Sequencing.</title>
        <authorList>
            <person name="Lai Q."/>
            <person name="Li C."/>
            <person name="Shao Z."/>
        </authorList>
    </citation>
    <scope>NUCLEOTIDE SEQUENCE [LARGE SCALE GENOMIC DNA]</scope>
    <source>
        <strain evidence="5 6">MK-B5</strain>
    </source>
</reference>
<keyword evidence="3" id="KW-1133">Transmembrane helix</keyword>
<evidence type="ECO:0000313" key="5">
    <source>
        <dbReference type="EMBL" id="ROO27848.1"/>
    </source>
</evidence>
<comment type="caution">
    <text evidence="5">The sequence shown here is derived from an EMBL/GenBank/DDBJ whole genome shotgun (WGS) entry which is preliminary data.</text>
</comment>
<name>A0A423PQL3_9GAMM</name>
<evidence type="ECO:0000256" key="2">
    <source>
        <dbReference type="SAM" id="MobiDB-lite"/>
    </source>
</evidence>
<gene>
    <name evidence="5" type="ORF">SAOR_07550</name>
</gene>
<dbReference type="NCBIfam" id="TIGR03007">
    <property type="entry name" value="pepcterm_ChnLen"/>
    <property type="match status" value="1"/>
</dbReference>
<feature type="transmembrane region" description="Helical" evidence="3">
    <location>
        <begin position="20"/>
        <end position="39"/>
    </location>
</feature>
<keyword evidence="1" id="KW-0175">Coiled coil</keyword>
<dbReference type="RefSeq" id="WP_123630889.1">
    <property type="nucleotide sequence ID" value="NZ_AYKH01000012.1"/>
</dbReference>
<evidence type="ECO:0000256" key="1">
    <source>
        <dbReference type="SAM" id="Coils"/>
    </source>
</evidence>
<evidence type="ECO:0000256" key="3">
    <source>
        <dbReference type="SAM" id="Phobius"/>
    </source>
</evidence>
<sequence length="525" mass="58359">MQELFSLVLEQLRNIWRFRWLALAIAWVIAIVGWVYVYSMPNEYRSQARVHIDTKSAIRPLLSGMAVMPDVSRQVELLIGTVLSRPHLRDIARRTGLDLQATTPEEEQALLDQLDQRIQLSSVNRNTDVYRISYTGGDPEVAQAVVQQVLNIMTDMAVSDNANGEDSANATAFLSEEVDNYEERLAESERKLAEFKKNNAELIPGSDDYVSRVKRANARIDELNDQLAMARQRRSSLQQQLSGRGGSASVTPERSQQVQSIDARIAEQQRKIEQLLTKYTPQHPDVASARREIERLRESRSDTIAELRANPGQAISASAAVDNTSVLSQQLDAANVEIETLQSSIERQRSQMEELRSGADEMTDAQAQLAKLTRDYNVTQDQYQKLLTRLYSARLSTDVRQHNDPLEFRVIDPPEEPAEPSGPQRVILLTMALFAATAAGIAFAFFMGQIRPVFINRKSLTDATGLPVLGSVSMAWSTGQRAQRQTGLLLFLVCAGTLIVGYVGAVVLAPLGARLVPALFTGQLL</sequence>
<proteinExistence type="predicted"/>
<dbReference type="Pfam" id="PF13807">
    <property type="entry name" value="GNVR"/>
    <property type="match status" value="1"/>
</dbReference>
<dbReference type="EMBL" id="AYKH01000012">
    <property type="protein sequence ID" value="ROO27848.1"/>
    <property type="molecule type" value="Genomic_DNA"/>
</dbReference>
<keyword evidence="3" id="KW-0812">Transmembrane</keyword>
<feature type="domain" description="Tyrosine-protein kinase G-rich" evidence="4">
    <location>
        <begin position="366"/>
        <end position="446"/>
    </location>
</feature>
<evidence type="ECO:0000313" key="6">
    <source>
        <dbReference type="Proteomes" id="UP000283993"/>
    </source>
</evidence>
<dbReference type="PANTHER" id="PTHR32309">
    <property type="entry name" value="TYROSINE-PROTEIN KINASE"/>
    <property type="match status" value="1"/>
</dbReference>
<dbReference type="InterPro" id="IPR014345">
    <property type="entry name" value="XrtA_polysacc_chain"/>
</dbReference>
<protein>
    <recommendedName>
        <fullName evidence="4">Tyrosine-protein kinase G-rich domain-containing protein</fullName>
    </recommendedName>
</protein>
<evidence type="ECO:0000259" key="4">
    <source>
        <dbReference type="Pfam" id="PF13807"/>
    </source>
</evidence>
<dbReference type="GO" id="GO:0005886">
    <property type="term" value="C:plasma membrane"/>
    <property type="evidence" value="ECO:0007669"/>
    <property type="project" value="TreeGrafter"/>
</dbReference>
<feature type="coiled-coil region" evidence="1">
    <location>
        <begin position="331"/>
        <end position="389"/>
    </location>
</feature>